<comment type="similarity">
    <text evidence="2">Belongs to the COG2 family.</text>
</comment>
<feature type="compositionally biased region" description="Acidic residues" evidence="9">
    <location>
        <begin position="157"/>
        <end position="174"/>
    </location>
</feature>
<dbReference type="GO" id="GO:0000139">
    <property type="term" value="C:Golgi membrane"/>
    <property type="evidence" value="ECO:0007669"/>
    <property type="project" value="UniProtKB-SubCell"/>
</dbReference>
<evidence type="ECO:0000256" key="4">
    <source>
        <dbReference type="ARBA" id="ARBA00022448"/>
    </source>
</evidence>
<sequence length="272" mass="29826">MTSSDSETDLPFPTPLPRPSFLTPNFSPAALLTTLTTRHQTLADLRAELATRSAQISSELEALVNAEYTSFLALGADLQGGGDKITEVRVGVLGYVKGLEALRDGVRERESEVKRLVGERRKVGREVRFARALLSVGERVGELEGALALGGEKEEVWSEEEEDEEDESEEDETEGTTALVGLGRLRRLVHGYVSTRNQIERLGGSTQPFLAKLEERMRKIRQTLLIDLGTALKQAKSLSTKGNGRVVKIMTLYDDMGEATAAIKTIKELARA</sequence>
<evidence type="ECO:0000256" key="3">
    <source>
        <dbReference type="ARBA" id="ARBA00020977"/>
    </source>
</evidence>
<name>A0A6A6TWU6_9PEZI</name>
<keyword evidence="7" id="KW-0472">Membrane</keyword>
<evidence type="ECO:0000256" key="9">
    <source>
        <dbReference type="SAM" id="MobiDB-lite"/>
    </source>
</evidence>
<dbReference type="InterPro" id="IPR009316">
    <property type="entry name" value="COG2"/>
</dbReference>
<evidence type="ECO:0000256" key="8">
    <source>
        <dbReference type="ARBA" id="ARBA00031344"/>
    </source>
</evidence>
<dbReference type="PANTHER" id="PTHR12961">
    <property type="entry name" value="CONSERVED OLIGOMERIC GOLGI COMPLEX COMPONENT 2"/>
    <property type="match status" value="1"/>
</dbReference>
<evidence type="ECO:0000256" key="1">
    <source>
        <dbReference type="ARBA" id="ARBA00004395"/>
    </source>
</evidence>
<dbReference type="GO" id="GO:0007030">
    <property type="term" value="P:Golgi organization"/>
    <property type="evidence" value="ECO:0007669"/>
    <property type="project" value="InterPro"/>
</dbReference>
<reference evidence="11" key="1">
    <citation type="journal article" date="2020" name="Stud. Mycol.">
        <title>101 Dothideomycetes genomes: a test case for predicting lifestyles and emergence of pathogens.</title>
        <authorList>
            <person name="Haridas S."/>
            <person name="Albert R."/>
            <person name="Binder M."/>
            <person name="Bloem J."/>
            <person name="Labutti K."/>
            <person name="Salamov A."/>
            <person name="Andreopoulos B."/>
            <person name="Baker S."/>
            <person name="Barry K."/>
            <person name="Bills G."/>
            <person name="Bluhm B."/>
            <person name="Cannon C."/>
            <person name="Castanera R."/>
            <person name="Culley D."/>
            <person name="Daum C."/>
            <person name="Ezra D."/>
            <person name="Gonzalez J."/>
            <person name="Henrissat B."/>
            <person name="Kuo A."/>
            <person name="Liang C."/>
            <person name="Lipzen A."/>
            <person name="Lutzoni F."/>
            <person name="Magnuson J."/>
            <person name="Mondo S."/>
            <person name="Nolan M."/>
            <person name="Ohm R."/>
            <person name="Pangilinan J."/>
            <person name="Park H.-J."/>
            <person name="Ramirez L."/>
            <person name="Alfaro M."/>
            <person name="Sun H."/>
            <person name="Tritt A."/>
            <person name="Yoshinaga Y."/>
            <person name="Zwiers L.-H."/>
            <person name="Turgeon B."/>
            <person name="Goodwin S."/>
            <person name="Spatafora J."/>
            <person name="Crous P."/>
            <person name="Grigoriev I."/>
        </authorList>
    </citation>
    <scope>NUCLEOTIDE SEQUENCE</scope>
    <source>
        <strain evidence="11">CBS 115976</strain>
    </source>
</reference>
<dbReference type="OrthoDB" id="332281at2759"/>
<dbReference type="GO" id="GO:0006891">
    <property type="term" value="P:intra-Golgi vesicle-mediated transport"/>
    <property type="evidence" value="ECO:0007669"/>
    <property type="project" value="TreeGrafter"/>
</dbReference>
<dbReference type="InterPro" id="IPR024602">
    <property type="entry name" value="COG_su2_N"/>
</dbReference>
<evidence type="ECO:0000256" key="6">
    <source>
        <dbReference type="ARBA" id="ARBA00023034"/>
    </source>
</evidence>
<dbReference type="GO" id="GO:0017119">
    <property type="term" value="C:Golgi transport complex"/>
    <property type="evidence" value="ECO:0007669"/>
    <property type="project" value="TreeGrafter"/>
</dbReference>
<evidence type="ECO:0000256" key="5">
    <source>
        <dbReference type="ARBA" id="ARBA00022927"/>
    </source>
</evidence>
<keyword evidence="6" id="KW-0333">Golgi apparatus</keyword>
<feature type="region of interest" description="Disordered" evidence="9">
    <location>
        <begin position="1"/>
        <end position="20"/>
    </location>
</feature>
<keyword evidence="12" id="KW-1185">Reference proteome</keyword>
<dbReference type="GO" id="GO:0015031">
    <property type="term" value="P:protein transport"/>
    <property type="evidence" value="ECO:0007669"/>
    <property type="project" value="UniProtKB-KW"/>
</dbReference>
<dbReference type="PANTHER" id="PTHR12961:SF0">
    <property type="entry name" value="CONSERVED OLIGOMERIC GOLGI COMPLEX SUBUNIT 2"/>
    <property type="match status" value="1"/>
</dbReference>
<feature type="domain" description="Conserved oligomeric Golgi complex subunit 2 N-terminal" evidence="10">
    <location>
        <begin position="18"/>
        <end position="89"/>
    </location>
</feature>
<accession>A0A6A6TWU6</accession>
<keyword evidence="4" id="KW-0813">Transport</keyword>
<proteinExistence type="inferred from homology"/>
<keyword evidence="5" id="KW-0653">Protein transport</keyword>
<dbReference type="Proteomes" id="UP000799302">
    <property type="component" value="Unassembled WGS sequence"/>
</dbReference>
<comment type="subcellular location">
    <subcellularLocation>
        <location evidence="1">Golgi apparatus membrane</location>
        <topology evidence="1">Peripheral membrane protein</topology>
    </subcellularLocation>
</comment>
<feature type="region of interest" description="Disordered" evidence="9">
    <location>
        <begin position="152"/>
        <end position="175"/>
    </location>
</feature>
<evidence type="ECO:0000313" key="11">
    <source>
        <dbReference type="EMBL" id="KAF2663338.1"/>
    </source>
</evidence>
<evidence type="ECO:0000256" key="7">
    <source>
        <dbReference type="ARBA" id="ARBA00023136"/>
    </source>
</evidence>
<protein>
    <recommendedName>
        <fullName evidence="3">Conserved oligomeric Golgi complex subunit 2</fullName>
    </recommendedName>
    <alternativeName>
        <fullName evidence="8">Component of oligomeric Golgi complex 2</fullName>
    </alternativeName>
</protein>
<organism evidence="11 12">
    <name type="scientific">Microthyrium microscopicum</name>
    <dbReference type="NCBI Taxonomy" id="703497"/>
    <lineage>
        <taxon>Eukaryota</taxon>
        <taxon>Fungi</taxon>
        <taxon>Dikarya</taxon>
        <taxon>Ascomycota</taxon>
        <taxon>Pezizomycotina</taxon>
        <taxon>Dothideomycetes</taxon>
        <taxon>Dothideomycetes incertae sedis</taxon>
        <taxon>Microthyriales</taxon>
        <taxon>Microthyriaceae</taxon>
        <taxon>Microthyrium</taxon>
    </lineage>
</organism>
<dbReference type="EMBL" id="MU004246">
    <property type="protein sequence ID" value="KAF2663338.1"/>
    <property type="molecule type" value="Genomic_DNA"/>
</dbReference>
<evidence type="ECO:0000256" key="2">
    <source>
        <dbReference type="ARBA" id="ARBA00007603"/>
    </source>
</evidence>
<dbReference type="AlphaFoldDB" id="A0A6A6TWU6"/>
<gene>
    <name evidence="11" type="ORF">BT63DRAFT_461447</name>
</gene>
<dbReference type="Pfam" id="PF06148">
    <property type="entry name" value="COG2_N"/>
    <property type="match status" value="1"/>
</dbReference>
<evidence type="ECO:0000313" key="12">
    <source>
        <dbReference type="Proteomes" id="UP000799302"/>
    </source>
</evidence>
<evidence type="ECO:0000259" key="10">
    <source>
        <dbReference type="Pfam" id="PF06148"/>
    </source>
</evidence>